<comment type="caution">
    <text evidence="2">The sequence shown here is derived from an EMBL/GenBank/DDBJ whole genome shotgun (WGS) entry which is preliminary data.</text>
</comment>
<evidence type="ECO:0000256" key="1">
    <source>
        <dbReference type="SAM" id="MobiDB-lite"/>
    </source>
</evidence>
<dbReference type="AlphaFoldDB" id="A0A090LZG5"/>
<proteinExistence type="predicted"/>
<dbReference type="Proteomes" id="UP000009170">
    <property type="component" value="Unassembled WGS sequence"/>
</dbReference>
<feature type="region of interest" description="Disordered" evidence="1">
    <location>
        <begin position="451"/>
        <end position="472"/>
    </location>
</feature>
<gene>
    <name evidence="2" type="ORF">OT_ostta03g05200</name>
</gene>
<dbReference type="InParanoid" id="A0A090LZG5"/>
<accession>A0A090LZG5</accession>
<sequence>MQAIRLRDALFFLGLGACALLITTVYSPASYETVHIPDDERAPMRKLLQVIPIGPTGVVLNAIMQPTTFLRVALLLLRNSVDNNPTQEFLQMILSTDFGHTKFTNVFASFASGVIQDFSSGVTTDTVLTSEWAVDGTSTLDNTVFTEFFAGGAFGIEQFFGWGFEMSGLAAAAIQQFLSPKDENEYEYEQEYVAPIEGEPDRRRRRLLSASEAKARKLPVGSEIVHQVQHPLDGDVIRRAAGRALRRVNGTEPVSERRSLSEVEEVTYTDVEEYTTNWFESFPAALPLAIRDRFIALLEEFVVDPQIRISLDVTVALVGVATPGVGITTYEAAAENTVSTQVVFHGYDAAVDFATSIDPAVAVAGSISKGVAIANAIDDATKILGAVTSIVDEVNNIIEQDGLSREAGDEVAAQGGSNETLTERVARWLRPMRNDSAITRPRGVDTTRATHFTSLGQNSTPVEEDESADARGPYDVYEPLPVDGDYEPLGAVSGTYAVAVSLIFLEQIALNGGSITVI</sequence>
<dbReference type="RefSeq" id="XP_022838631.1">
    <property type="nucleotide sequence ID" value="XM_022984911.1"/>
</dbReference>
<name>A0A090LZG5_OSTTA</name>
<protein>
    <submittedName>
        <fullName evidence="2">Unnamed product</fullName>
    </submittedName>
</protein>
<dbReference type="OrthoDB" id="498784at2759"/>
<reference evidence="2 3" key="2">
    <citation type="journal article" date="2014" name="BMC Genomics">
        <title>An improved genome of the model marine alga Ostreococcus tauri unfolds by assessing Illumina de novo assemblies.</title>
        <authorList>
            <person name="Blanc-Mathieu R."/>
            <person name="Verhelst B."/>
            <person name="Derelle E."/>
            <person name="Rombauts S."/>
            <person name="Bouget F.Y."/>
            <person name="Carre I."/>
            <person name="Chateau A."/>
            <person name="Eyre-Walker A."/>
            <person name="Grimsley N."/>
            <person name="Moreau H."/>
            <person name="Piegu B."/>
            <person name="Rivals E."/>
            <person name="Schackwitz W."/>
            <person name="Van de Peer Y."/>
            <person name="Piganeau G."/>
        </authorList>
    </citation>
    <scope>NUCLEOTIDE SEQUENCE [LARGE SCALE GENOMIC DNA]</scope>
    <source>
        <strain evidence="3">OTTH 0595 / CCAP 157/2 / RCC745</strain>
    </source>
</reference>
<evidence type="ECO:0000313" key="2">
    <source>
        <dbReference type="EMBL" id="CEF97326.1"/>
    </source>
</evidence>
<dbReference type="GeneID" id="9832882"/>
<organism evidence="2 3">
    <name type="scientific">Ostreococcus tauri</name>
    <name type="common">Marine green alga</name>
    <dbReference type="NCBI Taxonomy" id="70448"/>
    <lineage>
        <taxon>Eukaryota</taxon>
        <taxon>Viridiplantae</taxon>
        <taxon>Chlorophyta</taxon>
        <taxon>Mamiellophyceae</taxon>
        <taxon>Mamiellales</taxon>
        <taxon>Bathycoccaceae</taxon>
        <taxon>Ostreococcus</taxon>
    </lineage>
</organism>
<reference evidence="3" key="1">
    <citation type="journal article" date="2006" name="Proc. Natl. Acad. Sci. U.S.A.">
        <title>Genome analysis of the smallest free-living eukaryote Ostreococcus tauri unveils many unique features.</title>
        <authorList>
            <person name="Derelle E."/>
            <person name="Ferraz C."/>
            <person name="Rombauts S."/>
            <person name="Rouze P."/>
            <person name="Worden A.Z."/>
            <person name="Robbens S."/>
            <person name="Partensky F."/>
            <person name="Degroeve S."/>
            <person name="Echeynie S."/>
            <person name="Cooke R."/>
            <person name="Saeys Y."/>
            <person name="Wuyts J."/>
            <person name="Jabbari K."/>
            <person name="Bowler C."/>
            <person name="Panaud O."/>
            <person name="Piegu B."/>
            <person name="Ball S.G."/>
            <person name="Ral J.-P."/>
            <person name="Bouget F.-Y."/>
            <person name="Piganeau G."/>
            <person name="De Baets B."/>
            <person name="Picard A."/>
            <person name="Delseny M."/>
            <person name="Demaille J."/>
            <person name="Van de Peer Y."/>
            <person name="Moreau H."/>
        </authorList>
    </citation>
    <scope>NUCLEOTIDE SEQUENCE [LARGE SCALE GENOMIC DNA]</scope>
    <source>
        <strain evidence="3">OTTH 0595 / CCAP 157/2 / RCC745</strain>
    </source>
</reference>
<dbReference type="EMBL" id="CAID01000003">
    <property type="protein sequence ID" value="CEF97326.1"/>
    <property type="molecule type" value="Genomic_DNA"/>
</dbReference>
<evidence type="ECO:0000313" key="3">
    <source>
        <dbReference type="Proteomes" id="UP000009170"/>
    </source>
</evidence>
<feature type="compositionally biased region" description="Polar residues" evidence="1">
    <location>
        <begin position="451"/>
        <end position="461"/>
    </location>
</feature>
<keyword evidence="3" id="KW-1185">Reference proteome</keyword>
<dbReference type="KEGG" id="ota:OT_ostta03g05200"/>